<keyword evidence="1" id="KW-0472">Membrane</keyword>
<dbReference type="Proteomes" id="UP000251571">
    <property type="component" value="Unassembled WGS sequence"/>
</dbReference>
<sequence length="311" mass="33278">MSEDAGARLWTAAFRRMIAPARARPGLGRLIAGFLMVEALFFGGAVLLLGLTADLLFAPGPSVTDPESWGYRSTPLGVVLVLLTPAFLFVWVRWVAGRLQGRRMGDLIGAFDPRLLGGAAAITLGLALVGEILIWTDPLLPNLPLGTLLAWMPLALPVLLLQAGGEELFYRGYLQTQLAARFEDPVIWLGGPALLFGLAHVDVWHLVMTGAFRGNDGGWLIVLVSSGLIAGDLTRVTGGIAAAWGWHFGNNIFAVFVVTFDGPVSGLSLYLLPFTADEVPLGALVLAQLLASQVILWALLRLWLARRGLPG</sequence>
<dbReference type="OrthoDB" id="7171777at2"/>
<dbReference type="RefSeq" id="WP_109564893.1">
    <property type="nucleotide sequence ID" value="NZ_QGDJ01000006.1"/>
</dbReference>
<feature type="transmembrane region" description="Helical" evidence="1">
    <location>
        <begin position="148"/>
        <end position="165"/>
    </location>
</feature>
<evidence type="ECO:0000313" key="5">
    <source>
        <dbReference type="Proteomes" id="UP000245839"/>
    </source>
</evidence>
<dbReference type="Proteomes" id="UP000245839">
    <property type="component" value="Unassembled WGS sequence"/>
</dbReference>
<keyword evidence="1" id="KW-0812">Transmembrane</keyword>
<dbReference type="EMBL" id="QGDJ01000006">
    <property type="protein sequence ID" value="PWJ17458.1"/>
    <property type="molecule type" value="Genomic_DNA"/>
</dbReference>
<keyword evidence="5" id="KW-1185">Reference proteome</keyword>
<evidence type="ECO:0000313" key="3">
    <source>
        <dbReference type="EMBL" id="PWJ17458.1"/>
    </source>
</evidence>
<dbReference type="InterPro" id="IPR003675">
    <property type="entry name" value="Rce1/LyrA-like_dom"/>
</dbReference>
<name>A0A2Y9C188_9RHOB</name>
<protein>
    <recommendedName>
        <fullName evidence="2">CAAX prenyl protease 2/Lysostaphin resistance protein A-like domain-containing protein</fullName>
    </recommendedName>
</protein>
<reference evidence="3 5" key="2">
    <citation type="submission" date="2018-03" db="EMBL/GenBank/DDBJ databases">
        <title>Genomic Encyclopedia of Archaeal and Bacterial Type Strains, Phase II (KMG-II): from individual species to whole genera.</title>
        <authorList>
            <person name="Goeker M."/>
        </authorList>
    </citation>
    <scope>NUCLEOTIDE SEQUENCE [LARGE SCALE GENOMIC DNA]</scope>
    <source>
        <strain evidence="3 5">DSM 25227</strain>
    </source>
</reference>
<feature type="transmembrane region" description="Helical" evidence="1">
    <location>
        <begin position="252"/>
        <end position="272"/>
    </location>
</feature>
<feature type="domain" description="CAAX prenyl protease 2/Lysostaphin resistance protein A-like" evidence="2">
    <location>
        <begin position="151"/>
        <end position="253"/>
    </location>
</feature>
<reference evidence="4 6" key="1">
    <citation type="submission" date="2016-10" db="EMBL/GenBank/DDBJ databases">
        <authorList>
            <person name="Cai Z."/>
        </authorList>
    </citation>
    <scope>NUCLEOTIDE SEQUENCE [LARGE SCALE GENOMIC DNA]</scope>
    <source>
        <strain evidence="4 6">DSM 25227</strain>
    </source>
</reference>
<dbReference type="Pfam" id="PF02517">
    <property type="entry name" value="Rce1-like"/>
    <property type="match status" value="1"/>
</dbReference>
<dbReference type="GO" id="GO:0080120">
    <property type="term" value="P:CAAX-box protein maturation"/>
    <property type="evidence" value="ECO:0007669"/>
    <property type="project" value="UniProtKB-ARBA"/>
</dbReference>
<keyword evidence="1" id="KW-1133">Transmembrane helix</keyword>
<feature type="transmembrane region" description="Helical" evidence="1">
    <location>
        <begin position="30"/>
        <end position="53"/>
    </location>
</feature>
<evidence type="ECO:0000313" key="4">
    <source>
        <dbReference type="EMBL" id="SSA47522.1"/>
    </source>
</evidence>
<dbReference type="AlphaFoldDB" id="A0A2Y9C188"/>
<gene>
    <name evidence="3" type="ORF">BCF38_10668</name>
    <name evidence="4" type="ORF">SAMN05421539_10668</name>
</gene>
<evidence type="ECO:0000256" key="1">
    <source>
        <dbReference type="SAM" id="Phobius"/>
    </source>
</evidence>
<accession>A0A2Y9C188</accession>
<feature type="transmembrane region" description="Helical" evidence="1">
    <location>
        <begin position="219"/>
        <end position="245"/>
    </location>
</feature>
<feature type="transmembrane region" description="Helical" evidence="1">
    <location>
        <begin position="284"/>
        <end position="304"/>
    </location>
</feature>
<feature type="transmembrane region" description="Helical" evidence="1">
    <location>
        <begin position="186"/>
        <end position="207"/>
    </location>
</feature>
<feature type="transmembrane region" description="Helical" evidence="1">
    <location>
        <begin position="115"/>
        <end position="136"/>
    </location>
</feature>
<dbReference type="GO" id="GO:0004175">
    <property type="term" value="F:endopeptidase activity"/>
    <property type="evidence" value="ECO:0007669"/>
    <property type="project" value="UniProtKB-ARBA"/>
</dbReference>
<evidence type="ECO:0000259" key="2">
    <source>
        <dbReference type="Pfam" id="PF02517"/>
    </source>
</evidence>
<dbReference type="EMBL" id="UETC01000006">
    <property type="protein sequence ID" value="SSA47522.1"/>
    <property type="molecule type" value="Genomic_DNA"/>
</dbReference>
<organism evidence="4 6">
    <name type="scientific">Jannaschia seohaensis</name>
    <dbReference type="NCBI Taxonomy" id="475081"/>
    <lineage>
        <taxon>Bacteria</taxon>
        <taxon>Pseudomonadati</taxon>
        <taxon>Pseudomonadota</taxon>
        <taxon>Alphaproteobacteria</taxon>
        <taxon>Rhodobacterales</taxon>
        <taxon>Roseobacteraceae</taxon>
        <taxon>Jannaschia</taxon>
    </lineage>
</organism>
<proteinExistence type="predicted"/>
<feature type="transmembrane region" description="Helical" evidence="1">
    <location>
        <begin position="73"/>
        <end position="94"/>
    </location>
</feature>
<evidence type="ECO:0000313" key="6">
    <source>
        <dbReference type="Proteomes" id="UP000251571"/>
    </source>
</evidence>